<dbReference type="AlphaFoldDB" id="A0A8H3LYF4"/>
<feature type="region of interest" description="Disordered" evidence="1">
    <location>
        <begin position="72"/>
        <end position="103"/>
    </location>
</feature>
<comment type="caution">
    <text evidence="2">The sequence shown here is derived from an EMBL/GenBank/DDBJ whole genome shotgun (WGS) entry which is preliminary data.</text>
</comment>
<accession>A0A8H3LYF4</accession>
<gene>
    <name evidence="2" type="ORF">RCL2_002107100</name>
</gene>
<evidence type="ECO:0000256" key="1">
    <source>
        <dbReference type="SAM" id="MobiDB-lite"/>
    </source>
</evidence>
<organism evidence="2 3">
    <name type="scientific">Rhizophagus clarus</name>
    <dbReference type="NCBI Taxonomy" id="94130"/>
    <lineage>
        <taxon>Eukaryota</taxon>
        <taxon>Fungi</taxon>
        <taxon>Fungi incertae sedis</taxon>
        <taxon>Mucoromycota</taxon>
        <taxon>Glomeromycotina</taxon>
        <taxon>Glomeromycetes</taxon>
        <taxon>Glomerales</taxon>
        <taxon>Glomeraceae</taxon>
        <taxon>Rhizophagus</taxon>
    </lineage>
</organism>
<sequence length="146" mass="17227">MDLVNNDKLYNKYENLENNLVNNDKYENLDEIFYNENENFGGLSDIEKDSNNKSIFELDFNMLAKAKQFIQQNVSDEDEKEDKNIMSNKESKFSDSESDEEHDEIVTQLKDKQELSSCVIIDVFENKIQQCNSTTNLRQLWQMVDM</sequence>
<dbReference type="EMBL" id="BLAL01000234">
    <property type="protein sequence ID" value="GES94336.1"/>
    <property type="molecule type" value="Genomic_DNA"/>
</dbReference>
<dbReference type="Proteomes" id="UP000615446">
    <property type="component" value="Unassembled WGS sequence"/>
</dbReference>
<evidence type="ECO:0000313" key="3">
    <source>
        <dbReference type="Proteomes" id="UP000615446"/>
    </source>
</evidence>
<feature type="compositionally biased region" description="Basic and acidic residues" evidence="1">
    <location>
        <begin position="81"/>
        <end position="95"/>
    </location>
</feature>
<protein>
    <submittedName>
        <fullName evidence="2">Uncharacterized protein</fullName>
    </submittedName>
</protein>
<evidence type="ECO:0000313" key="2">
    <source>
        <dbReference type="EMBL" id="GES94336.1"/>
    </source>
</evidence>
<proteinExistence type="predicted"/>
<dbReference type="OrthoDB" id="2442935at2759"/>
<reference evidence="2" key="1">
    <citation type="submission" date="2019-10" db="EMBL/GenBank/DDBJ databases">
        <title>Conservation and host-specific expression of non-tandemly repeated heterogenous ribosome RNA gene in arbuscular mycorrhizal fungi.</title>
        <authorList>
            <person name="Maeda T."/>
            <person name="Kobayashi Y."/>
            <person name="Nakagawa T."/>
            <person name="Ezawa T."/>
            <person name="Yamaguchi K."/>
            <person name="Bino T."/>
            <person name="Nishimoto Y."/>
            <person name="Shigenobu S."/>
            <person name="Kawaguchi M."/>
        </authorList>
    </citation>
    <scope>NUCLEOTIDE SEQUENCE</scope>
    <source>
        <strain evidence="2">HR1</strain>
    </source>
</reference>
<name>A0A8H3LYF4_9GLOM</name>